<dbReference type="InterPro" id="IPR051014">
    <property type="entry name" value="Cation_Transport_ATPase_IB"/>
</dbReference>
<feature type="transmembrane region" description="Helical" evidence="8">
    <location>
        <begin position="251"/>
        <end position="269"/>
    </location>
</feature>
<dbReference type="SUPFAM" id="SSF81653">
    <property type="entry name" value="Calcium ATPase, transduction domain A"/>
    <property type="match status" value="1"/>
</dbReference>
<dbReference type="InterPro" id="IPR001757">
    <property type="entry name" value="P_typ_ATPase"/>
</dbReference>
<dbReference type="InterPro" id="IPR008250">
    <property type="entry name" value="ATPase_P-typ_transduc_dom_A_sf"/>
</dbReference>
<comment type="subcellular location">
    <subcellularLocation>
        <location evidence="8">Cell membrane</location>
    </subcellularLocation>
    <subcellularLocation>
        <location evidence="1">Membrane</location>
    </subcellularLocation>
</comment>
<dbReference type="SUPFAM" id="SSF56784">
    <property type="entry name" value="HAD-like"/>
    <property type="match status" value="1"/>
</dbReference>
<dbReference type="SUPFAM" id="SSF81665">
    <property type="entry name" value="Calcium ATPase, transmembrane domain M"/>
    <property type="match status" value="1"/>
</dbReference>
<evidence type="ECO:0000256" key="3">
    <source>
        <dbReference type="ARBA" id="ARBA00022692"/>
    </source>
</evidence>
<dbReference type="PRINTS" id="PR00119">
    <property type="entry name" value="CATATPASE"/>
</dbReference>
<evidence type="ECO:0000256" key="2">
    <source>
        <dbReference type="ARBA" id="ARBA00006024"/>
    </source>
</evidence>
<feature type="transmembrane region" description="Helical" evidence="8">
    <location>
        <begin position="87"/>
        <end position="113"/>
    </location>
</feature>
<evidence type="ECO:0000256" key="7">
    <source>
        <dbReference type="ARBA" id="ARBA00047308"/>
    </source>
</evidence>
<dbReference type="Gene3D" id="3.40.1110.10">
    <property type="entry name" value="Calcium-transporting ATPase, cytoplasmic domain N"/>
    <property type="match status" value="1"/>
</dbReference>
<keyword evidence="8" id="KW-0479">Metal-binding</keyword>
<dbReference type="Gene3D" id="2.70.150.10">
    <property type="entry name" value="Calcium-transporting ATPase, cytoplasmic transduction domain A"/>
    <property type="match status" value="1"/>
</dbReference>
<keyword evidence="4 8" id="KW-1133">Transmembrane helix</keyword>
<keyword evidence="11" id="KW-1185">Reference proteome</keyword>
<evidence type="ECO:0000256" key="1">
    <source>
        <dbReference type="ARBA" id="ARBA00004370"/>
    </source>
</evidence>
<comment type="similarity">
    <text evidence="2 8">Belongs to the cation transport ATPase (P-type) (TC 3.A.3) family. Type IB subfamily.</text>
</comment>
<dbReference type="PROSITE" id="PS00154">
    <property type="entry name" value="ATPASE_E1_E2"/>
    <property type="match status" value="1"/>
</dbReference>
<protein>
    <recommendedName>
        <fullName evidence="6">P-type Zn(2+) transporter</fullName>
        <ecNumber evidence="6">7.2.2.12</ecNumber>
    </recommendedName>
</protein>
<dbReference type="PANTHER" id="PTHR48085">
    <property type="entry name" value="CADMIUM/ZINC-TRANSPORTING ATPASE HMA2-RELATED"/>
    <property type="match status" value="1"/>
</dbReference>
<dbReference type="InterPro" id="IPR023214">
    <property type="entry name" value="HAD_sf"/>
</dbReference>
<dbReference type="InterPro" id="IPR018303">
    <property type="entry name" value="ATPase_P-typ_P_site"/>
</dbReference>
<feature type="transmembrane region" description="Helical" evidence="8">
    <location>
        <begin position="275"/>
        <end position="303"/>
    </location>
</feature>
<evidence type="ECO:0000313" key="11">
    <source>
        <dbReference type="Proteomes" id="UP001430065"/>
    </source>
</evidence>
<dbReference type="InterPro" id="IPR023298">
    <property type="entry name" value="ATPase_P-typ_TM_dom_sf"/>
</dbReference>
<keyword evidence="3 8" id="KW-0812">Transmembrane</keyword>
<accession>A0ABS2JQ53</accession>
<comment type="catalytic activity">
    <reaction evidence="7">
        <text>Zn(2+)(in) + ATP + H2O = Zn(2+)(out) + ADP + phosphate + H(+)</text>
        <dbReference type="Rhea" id="RHEA:20621"/>
        <dbReference type="ChEBI" id="CHEBI:15377"/>
        <dbReference type="ChEBI" id="CHEBI:15378"/>
        <dbReference type="ChEBI" id="CHEBI:29105"/>
        <dbReference type="ChEBI" id="CHEBI:30616"/>
        <dbReference type="ChEBI" id="CHEBI:43474"/>
        <dbReference type="ChEBI" id="CHEBI:456216"/>
        <dbReference type="EC" id="7.2.2.12"/>
    </reaction>
</comment>
<feature type="transmembrane region" description="Helical" evidence="8">
    <location>
        <begin position="21"/>
        <end position="45"/>
    </location>
</feature>
<name>A0ABS2JQ53_9GAMM</name>
<gene>
    <name evidence="10" type="primary">cadA</name>
    <name evidence="10" type="ORF">ISP20_08265</name>
</gene>
<dbReference type="Pfam" id="PF00702">
    <property type="entry name" value="Hydrolase"/>
    <property type="match status" value="1"/>
</dbReference>
<evidence type="ECO:0000256" key="8">
    <source>
        <dbReference type="RuleBase" id="RU362081"/>
    </source>
</evidence>
<dbReference type="Gene3D" id="3.40.50.1000">
    <property type="entry name" value="HAD superfamily/HAD-like"/>
    <property type="match status" value="1"/>
</dbReference>
<reference evidence="10 11" key="1">
    <citation type="submission" date="2020-10" db="EMBL/GenBank/DDBJ databases">
        <title>Phylogeny of dyella-like bacteria.</title>
        <authorList>
            <person name="Fu J."/>
        </authorList>
    </citation>
    <scope>NUCLEOTIDE SEQUENCE [LARGE SCALE GENOMIC DNA]</scope>
    <source>
        <strain evidence="10 11">THG-B117</strain>
    </source>
</reference>
<keyword evidence="8" id="KW-1003">Cell membrane</keyword>
<feature type="transmembrane region" description="Helical" evidence="8">
    <location>
        <begin position="52"/>
        <end position="75"/>
    </location>
</feature>
<dbReference type="Proteomes" id="UP001430065">
    <property type="component" value="Unassembled WGS sequence"/>
</dbReference>
<dbReference type="NCBIfam" id="TIGR01494">
    <property type="entry name" value="ATPase_P-type"/>
    <property type="match status" value="1"/>
</dbReference>
<dbReference type="InterPro" id="IPR036412">
    <property type="entry name" value="HAD-like_sf"/>
</dbReference>
<evidence type="ECO:0000256" key="4">
    <source>
        <dbReference type="ARBA" id="ARBA00022989"/>
    </source>
</evidence>
<dbReference type="EMBL" id="JADIKC010000003">
    <property type="protein sequence ID" value="MBM7121155.1"/>
    <property type="molecule type" value="Genomic_DNA"/>
</dbReference>
<evidence type="ECO:0000256" key="6">
    <source>
        <dbReference type="ARBA" id="ARBA00039097"/>
    </source>
</evidence>
<keyword evidence="5 8" id="KW-0472">Membrane</keyword>
<evidence type="ECO:0000256" key="5">
    <source>
        <dbReference type="ARBA" id="ARBA00023136"/>
    </source>
</evidence>
<dbReference type="PANTHER" id="PTHR48085:SF5">
    <property type="entry name" value="CADMIUM_ZINC-TRANSPORTING ATPASE HMA4-RELATED"/>
    <property type="match status" value="1"/>
</dbReference>
<dbReference type="InterPro" id="IPR059000">
    <property type="entry name" value="ATPase_P-type_domA"/>
</dbReference>
<dbReference type="NCBIfam" id="TIGR01512">
    <property type="entry name" value="ATPase-IB2_Cd"/>
    <property type="match status" value="1"/>
</dbReference>
<dbReference type="RefSeq" id="WP_204635566.1">
    <property type="nucleotide sequence ID" value="NZ_CP183983.1"/>
</dbReference>
<keyword evidence="8" id="KW-0547">Nucleotide-binding</keyword>
<dbReference type="InterPro" id="IPR027256">
    <property type="entry name" value="P-typ_ATPase_IB"/>
</dbReference>
<sequence>MSVTSADAGTLLLTGTERHRWRLRIVAVLLAAGILMFSFALSALAPARTVEVALLQAIAALLVAGPAFAAAIRSLNQPDLHGVVDQLVALAILACLVSANFVTATLLPVIMLVGQMLEDRSLLGTREAVEALSALTATTARQVVGDDVRIVSVESLVAGDVIEVRPGDRVAADGVVLSGTASIDTASLTGESLPVEVARGDTVLGSSLSLNGLLHVQVSRVGSQSALGRVVALMQDAERSKPPITRLLERYAGRYLVLVLLIALMLWFTTQNTGAVLALLVAACPSAMVLAAPSTALAAVSVAARHGVLVKSSVVFERLAEADALVVDKTGTVTTGRLRVVRLQPAEGVDVTRLEAVATALGGASSHPVGRAIAHLAAEPAMLDDVQEEAGFGMRARSALGEVLMGRESLLARHDVPVHEPPRHDGPVAAVAEAGQLLGWVCLADEVRDRVAETLTSLHALGLGRQALLTGDRQAEADRVAALVGLDEVVAGALPPDKLAFVQSVVADGGKPLVVGDGINDALALRAGLVGMAMGGQGSDIALASADIVLTGDDFSRVATALRLARRTRRTLRVNLGLSAAWTLALIIVAITGGWSANGALAAAVLQNVGAFVVIANSGRLMKFTEA</sequence>
<dbReference type="EC" id="7.2.2.12" evidence="6"/>
<dbReference type="Pfam" id="PF00122">
    <property type="entry name" value="E1-E2_ATPase"/>
    <property type="match status" value="1"/>
</dbReference>
<evidence type="ECO:0000313" key="10">
    <source>
        <dbReference type="EMBL" id="MBM7121155.1"/>
    </source>
</evidence>
<organism evidence="10 11">
    <name type="scientific">Dyella kyungheensis</name>
    <dbReference type="NCBI Taxonomy" id="1242174"/>
    <lineage>
        <taxon>Bacteria</taxon>
        <taxon>Pseudomonadati</taxon>
        <taxon>Pseudomonadota</taxon>
        <taxon>Gammaproteobacteria</taxon>
        <taxon>Lysobacterales</taxon>
        <taxon>Rhodanobacteraceae</taxon>
        <taxon>Dyella</taxon>
    </lineage>
</organism>
<comment type="caution">
    <text evidence="10">The sequence shown here is derived from an EMBL/GenBank/DDBJ whole genome shotgun (WGS) entry which is preliminary data.</text>
</comment>
<keyword evidence="8" id="KW-0067">ATP-binding</keyword>
<dbReference type="InterPro" id="IPR023299">
    <property type="entry name" value="ATPase_P-typ_cyto_dom_N"/>
</dbReference>
<feature type="transmembrane region" description="Helical" evidence="8">
    <location>
        <begin position="572"/>
        <end position="591"/>
    </location>
</feature>
<feature type="transmembrane region" description="Helical" evidence="8">
    <location>
        <begin position="597"/>
        <end position="616"/>
    </location>
</feature>
<feature type="domain" description="P-type ATPase A" evidence="9">
    <location>
        <begin position="135"/>
        <end position="235"/>
    </location>
</feature>
<evidence type="ECO:0000259" key="9">
    <source>
        <dbReference type="Pfam" id="PF00122"/>
    </source>
</evidence>
<proteinExistence type="inferred from homology"/>
<dbReference type="NCBIfam" id="TIGR01525">
    <property type="entry name" value="ATPase-IB_hvy"/>
    <property type="match status" value="1"/>
</dbReference>